<evidence type="ECO:0000256" key="8">
    <source>
        <dbReference type="ARBA" id="ARBA00023125"/>
    </source>
</evidence>
<evidence type="ECO:0000256" key="10">
    <source>
        <dbReference type="ARBA" id="ARBA00023242"/>
    </source>
</evidence>
<evidence type="ECO:0000256" key="6">
    <source>
        <dbReference type="ARBA" id="ARBA00022833"/>
    </source>
</evidence>
<dbReference type="SUPFAM" id="SSF57667">
    <property type="entry name" value="beta-beta-alpha zinc fingers"/>
    <property type="match status" value="3"/>
</dbReference>
<gene>
    <name evidence="15" type="primary">LOC6897942</name>
</gene>
<keyword evidence="9" id="KW-0804">Transcription</keyword>
<evidence type="ECO:0000313" key="15">
    <source>
        <dbReference type="RefSeq" id="XP_033236881.1"/>
    </source>
</evidence>
<keyword evidence="8" id="KW-0238">DNA-binding</keyword>
<dbReference type="InParanoid" id="A0A6I8W0M2"/>
<dbReference type="PROSITE" id="PS00028">
    <property type="entry name" value="ZINC_FINGER_C2H2_1"/>
    <property type="match status" value="4"/>
</dbReference>
<dbReference type="PROSITE" id="PS50157">
    <property type="entry name" value="ZINC_FINGER_C2H2_2"/>
    <property type="match status" value="4"/>
</dbReference>
<feature type="compositionally biased region" description="Basic and acidic residues" evidence="12">
    <location>
        <begin position="230"/>
        <end position="239"/>
    </location>
</feature>
<feature type="domain" description="C2H2-type" evidence="13">
    <location>
        <begin position="323"/>
        <end position="350"/>
    </location>
</feature>
<evidence type="ECO:0000256" key="1">
    <source>
        <dbReference type="ARBA" id="ARBA00004123"/>
    </source>
</evidence>
<feature type="domain" description="C2H2-type" evidence="13">
    <location>
        <begin position="186"/>
        <end position="213"/>
    </location>
</feature>
<dbReference type="FunFam" id="3.30.160.60:FF:000253">
    <property type="entry name" value="Crooked legs, isoform H"/>
    <property type="match status" value="1"/>
</dbReference>
<evidence type="ECO:0000256" key="7">
    <source>
        <dbReference type="ARBA" id="ARBA00023015"/>
    </source>
</evidence>
<evidence type="ECO:0000256" key="11">
    <source>
        <dbReference type="PROSITE-ProRule" id="PRU00042"/>
    </source>
</evidence>
<dbReference type="RefSeq" id="XP_033236881.1">
    <property type="nucleotide sequence ID" value="XM_033380990.1"/>
</dbReference>
<dbReference type="AlphaFoldDB" id="A0A6I8W0M2"/>
<keyword evidence="7" id="KW-0805">Transcription regulation</keyword>
<feature type="domain" description="C2H2-type" evidence="13">
    <location>
        <begin position="295"/>
        <end position="322"/>
    </location>
</feature>
<keyword evidence="10" id="KW-0539">Nucleus</keyword>
<keyword evidence="14" id="KW-1185">Reference proteome</keyword>
<keyword evidence="5 11" id="KW-0863">Zinc-finger</keyword>
<dbReference type="Gene3D" id="3.30.160.60">
    <property type="entry name" value="Classic Zinc Finger"/>
    <property type="match status" value="4"/>
</dbReference>
<evidence type="ECO:0000256" key="9">
    <source>
        <dbReference type="ARBA" id="ARBA00023163"/>
    </source>
</evidence>
<dbReference type="PANTHER" id="PTHR24379">
    <property type="entry name" value="KRAB AND ZINC FINGER DOMAIN-CONTAINING"/>
    <property type="match status" value="1"/>
</dbReference>
<dbReference type="KEGG" id="dpo:6897942"/>
<proteinExistence type="inferred from homology"/>
<evidence type="ECO:0000256" key="5">
    <source>
        <dbReference type="ARBA" id="ARBA00022771"/>
    </source>
</evidence>
<comment type="subcellular location">
    <subcellularLocation>
        <location evidence="1">Nucleus</location>
    </subcellularLocation>
</comment>
<comment type="similarity">
    <text evidence="2">Belongs to the krueppel C2H2-type zinc-finger protein family.</text>
</comment>
<name>A0A6I8W0M2_DROPS</name>
<dbReference type="GO" id="GO:0005634">
    <property type="term" value="C:nucleus"/>
    <property type="evidence" value="ECO:0007669"/>
    <property type="project" value="UniProtKB-SubCell"/>
</dbReference>
<reference evidence="14" key="1">
    <citation type="submission" date="2024-06" db="UniProtKB">
        <authorList>
            <consortium name="RefSeq"/>
        </authorList>
    </citation>
    <scope>NUCLEOTIDE SEQUENCE [LARGE SCALE GENOMIC DNA]</scope>
    <source>
        <strain evidence="14">MV2-25</strain>
    </source>
</reference>
<dbReference type="GO" id="GO:0000977">
    <property type="term" value="F:RNA polymerase II transcription regulatory region sequence-specific DNA binding"/>
    <property type="evidence" value="ECO:0007669"/>
    <property type="project" value="TreeGrafter"/>
</dbReference>
<dbReference type="InterPro" id="IPR036236">
    <property type="entry name" value="Znf_C2H2_sf"/>
</dbReference>
<dbReference type="SUPFAM" id="SSF57716">
    <property type="entry name" value="Glucocorticoid receptor-like (DNA-binding domain)"/>
    <property type="match status" value="1"/>
</dbReference>
<evidence type="ECO:0000256" key="3">
    <source>
        <dbReference type="ARBA" id="ARBA00022723"/>
    </source>
</evidence>
<dbReference type="GO" id="GO:0008270">
    <property type="term" value="F:zinc ion binding"/>
    <property type="evidence" value="ECO:0007669"/>
    <property type="project" value="UniProtKB-KW"/>
</dbReference>
<dbReference type="GO" id="GO:0042802">
    <property type="term" value="F:identical protein binding"/>
    <property type="evidence" value="ECO:0007669"/>
    <property type="project" value="UniProtKB-ARBA"/>
</dbReference>
<dbReference type="GO" id="GO:0000981">
    <property type="term" value="F:DNA-binding transcription factor activity, RNA polymerase II-specific"/>
    <property type="evidence" value="ECO:0007669"/>
    <property type="project" value="TreeGrafter"/>
</dbReference>
<dbReference type="FunFam" id="3.30.160.60:FF:000508">
    <property type="entry name" value="Myeloid zinc finger 1"/>
    <property type="match status" value="1"/>
</dbReference>
<dbReference type="InterPro" id="IPR013087">
    <property type="entry name" value="Znf_C2H2_type"/>
</dbReference>
<dbReference type="Pfam" id="PF00096">
    <property type="entry name" value="zf-C2H2"/>
    <property type="match status" value="4"/>
</dbReference>
<accession>A0A6I8W0M2</accession>
<sequence>MTKVCRVCLDDDVPLVDIFAEICDPKLDLSENSPAYVISQFQPNHSVVRGDSMPQFICLSCIHGVQASYRYKVKLDQGPENYRKLCLKQAKQKSCDEEEESHEIKAEPENAMLPDKTEDLVEDFADAQPRLQMIFSMDNDEIRPMVQIPGLSQVTEAEVHICNNLQGNKANKTQRSPSRHCGKLPFVCDVCGKGFMTEYHLKRHKPTHRHKRTSKLNRKHLGSKNTHRSPALEKKKPESEESDLQMLSCHDTSSRSRSPSLLKIMKCTQDPDKTDISSHTKKSCSTKSSPKKLNRTCQECGKTFAYKQDLVRHILVHNDESPFKCTYCKKQFSRRDHLANHIRIHTGERPFHCFQCGKNFTERSSLRRHVRRRHVTSPSAKGNSVRVRILRNIRVGTA</sequence>
<evidence type="ECO:0000259" key="13">
    <source>
        <dbReference type="PROSITE" id="PS50157"/>
    </source>
</evidence>
<evidence type="ECO:0000256" key="2">
    <source>
        <dbReference type="ARBA" id="ARBA00006991"/>
    </source>
</evidence>
<feature type="region of interest" description="Disordered" evidence="12">
    <location>
        <begin position="202"/>
        <end position="262"/>
    </location>
</feature>
<evidence type="ECO:0000256" key="12">
    <source>
        <dbReference type="SAM" id="MobiDB-lite"/>
    </source>
</evidence>
<dbReference type="SMART" id="SM00355">
    <property type="entry name" value="ZnF_C2H2"/>
    <property type="match status" value="4"/>
</dbReference>
<dbReference type="FunCoup" id="A0A6I8W0M2">
    <property type="interactions" value="56"/>
</dbReference>
<organism evidence="14 15">
    <name type="scientific">Drosophila pseudoobscura pseudoobscura</name>
    <name type="common">Fruit fly</name>
    <dbReference type="NCBI Taxonomy" id="46245"/>
    <lineage>
        <taxon>Eukaryota</taxon>
        <taxon>Metazoa</taxon>
        <taxon>Ecdysozoa</taxon>
        <taxon>Arthropoda</taxon>
        <taxon>Hexapoda</taxon>
        <taxon>Insecta</taxon>
        <taxon>Pterygota</taxon>
        <taxon>Neoptera</taxon>
        <taxon>Endopterygota</taxon>
        <taxon>Diptera</taxon>
        <taxon>Brachycera</taxon>
        <taxon>Muscomorpha</taxon>
        <taxon>Ephydroidea</taxon>
        <taxon>Drosophilidae</taxon>
        <taxon>Drosophila</taxon>
        <taxon>Sophophora</taxon>
    </lineage>
</organism>
<dbReference type="FunFam" id="3.30.160.60:FF:000100">
    <property type="entry name" value="Zinc finger 45-like"/>
    <property type="match status" value="1"/>
</dbReference>
<feature type="compositionally biased region" description="Basic residues" evidence="12">
    <location>
        <begin position="202"/>
        <end position="227"/>
    </location>
</feature>
<reference evidence="15" key="2">
    <citation type="submission" date="2025-08" db="UniProtKB">
        <authorList>
            <consortium name="RefSeq"/>
        </authorList>
    </citation>
    <scope>IDENTIFICATION</scope>
    <source>
        <strain evidence="15">MV-25-SWS-2005</strain>
        <tissue evidence="15">Whole body</tissue>
    </source>
</reference>
<keyword evidence="6" id="KW-0862">Zinc</keyword>
<dbReference type="FunFam" id="3.30.160.60:FF:000446">
    <property type="entry name" value="Zinc finger protein"/>
    <property type="match status" value="1"/>
</dbReference>
<protein>
    <submittedName>
        <fullName evidence="15">Zinc finger protein 436-like isoform X1</fullName>
    </submittedName>
</protein>
<dbReference type="PANTHER" id="PTHR24379:SF127">
    <property type="entry name" value="BLOODY FINGERS-RELATED"/>
    <property type="match status" value="1"/>
</dbReference>
<dbReference type="Proteomes" id="UP000001819">
    <property type="component" value="Chromosome 2"/>
</dbReference>
<evidence type="ECO:0000313" key="14">
    <source>
        <dbReference type="Proteomes" id="UP000001819"/>
    </source>
</evidence>
<feature type="domain" description="C2H2-type" evidence="13">
    <location>
        <begin position="351"/>
        <end position="379"/>
    </location>
</feature>
<keyword evidence="4" id="KW-0677">Repeat</keyword>
<keyword evidence="3" id="KW-0479">Metal-binding</keyword>
<evidence type="ECO:0000256" key="4">
    <source>
        <dbReference type="ARBA" id="ARBA00022737"/>
    </source>
</evidence>